<dbReference type="InterPro" id="IPR017452">
    <property type="entry name" value="GPCR_Rhodpsn_7TM"/>
</dbReference>
<sequence>MAVSDILSSSTNWPLAAMEGLLSSSNPMGASTFVCKLGMYCRVFSQAISVQSLVFIAGDRFNAIVRPFKAIHVGTKHRTAVMMFTWISSLSLCSPYVVSSKIVIHGRYTFCSSNIVLYTACVNLSTLRADHENFEACDSRGGRTKQAEKDASVSNDYENFRLDCKRLFHMLDSASSLRDI</sequence>
<dbReference type="AlphaFoldDB" id="A0AAD9QKK1"/>
<dbReference type="GO" id="GO:0005886">
    <property type="term" value="C:plasma membrane"/>
    <property type="evidence" value="ECO:0007669"/>
    <property type="project" value="TreeGrafter"/>
</dbReference>
<evidence type="ECO:0000256" key="4">
    <source>
        <dbReference type="ARBA" id="ARBA00023040"/>
    </source>
</evidence>
<dbReference type="Pfam" id="PF00001">
    <property type="entry name" value="7tm_1"/>
    <property type="match status" value="1"/>
</dbReference>
<keyword evidence="5" id="KW-0472">Membrane</keyword>
<evidence type="ECO:0000313" key="9">
    <source>
        <dbReference type="EMBL" id="KAK2563068.1"/>
    </source>
</evidence>
<dbReference type="Proteomes" id="UP001249851">
    <property type="component" value="Unassembled WGS sequence"/>
</dbReference>
<dbReference type="CDD" id="cd00637">
    <property type="entry name" value="7tm_classA_rhodopsin-like"/>
    <property type="match status" value="1"/>
</dbReference>
<reference evidence="9" key="2">
    <citation type="journal article" date="2023" name="Science">
        <title>Genomic signatures of disease resistance in endangered staghorn corals.</title>
        <authorList>
            <person name="Vollmer S.V."/>
            <person name="Selwyn J.D."/>
            <person name="Despard B.A."/>
            <person name="Roesel C.L."/>
        </authorList>
    </citation>
    <scope>NUCLEOTIDE SEQUENCE</scope>
    <source>
        <strain evidence="9">K2</strain>
    </source>
</reference>
<dbReference type="PANTHER" id="PTHR45695">
    <property type="entry name" value="LEUCOKININ RECEPTOR-RELATED"/>
    <property type="match status" value="1"/>
</dbReference>
<evidence type="ECO:0000256" key="7">
    <source>
        <dbReference type="ARBA" id="ARBA00023224"/>
    </source>
</evidence>
<dbReference type="GO" id="GO:0004930">
    <property type="term" value="F:G protein-coupled receptor activity"/>
    <property type="evidence" value="ECO:0007669"/>
    <property type="project" value="UniProtKB-KW"/>
</dbReference>
<dbReference type="Gene3D" id="1.20.1070.10">
    <property type="entry name" value="Rhodopsin 7-helix transmembrane proteins"/>
    <property type="match status" value="1"/>
</dbReference>
<reference evidence="9" key="1">
    <citation type="journal article" date="2023" name="G3 (Bethesda)">
        <title>Whole genome assembly and annotation of the endangered Caribbean coral Acropora cervicornis.</title>
        <authorList>
            <person name="Selwyn J.D."/>
            <person name="Vollmer S.V."/>
        </authorList>
    </citation>
    <scope>NUCLEOTIDE SEQUENCE</scope>
    <source>
        <strain evidence="9">K2</strain>
    </source>
</reference>
<evidence type="ECO:0000256" key="2">
    <source>
        <dbReference type="ARBA" id="ARBA00022692"/>
    </source>
</evidence>
<gene>
    <name evidence="9" type="ORF">P5673_013402</name>
</gene>
<dbReference type="PANTHER" id="PTHR45695:SF9">
    <property type="entry name" value="LEUCOKININ RECEPTOR"/>
    <property type="match status" value="1"/>
</dbReference>
<dbReference type="SUPFAM" id="SSF81321">
    <property type="entry name" value="Family A G protein-coupled receptor-like"/>
    <property type="match status" value="1"/>
</dbReference>
<keyword evidence="2" id="KW-0812">Transmembrane</keyword>
<evidence type="ECO:0000256" key="3">
    <source>
        <dbReference type="ARBA" id="ARBA00022989"/>
    </source>
</evidence>
<evidence type="ECO:0000256" key="1">
    <source>
        <dbReference type="ARBA" id="ARBA00004141"/>
    </source>
</evidence>
<keyword evidence="3" id="KW-1133">Transmembrane helix</keyword>
<dbReference type="EMBL" id="JARQWQ010000026">
    <property type="protein sequence ID" value="KAK2563068.1"/>
    <property type="molecule type" value="Genomic_DNA"/>
</dbReference>
<keyword evidence="6" id="KW-0675">Receptor</keyword>
<feature type="domain" description="G-protein coupled receptors family 1 profile" evidence="8">
    <location>
        <begin position="1"/>
        <end position="121"/>
    </location>
</feature>
<keyword evidence="10" id="KW-1185">Reference proteome</keyword>
<keyword evidence="7" id="KW-0807">Transducer</keyword>
<keyword evidence="4" id="KW-0297">G-protein coupled receptor</keyword>
<dbReference type="InterPro" id="IPR000276">
    <property type="entry name" value="GPCR_Rhodpsn"/>
</dbReference>
<evidence type="ECO:0000313" key="10">
    <source>
        <dbReference type="Proteomes" id="UP001249851"/>
    </source>
</evidence>
<comment type="subcellular location">
    <subcellularLocation>
        <location evidence="1">Membrane</location>
        <topology evidence="1">Multi-pass membrane protein</topology>
    </subcellularLocation>
</comment>
<accession>A0AAD9QKK1</accession>
<proteinExistence type="predicted"/>
<dbReference type="PROSITE" id="PS50262">
    <property type="entry name" value="G_PROTEIN_RECEP_F1_2"/>
    <property type="match status" value="1"/>
</dbReference>
<comment type="caution">
    <text evidence="9">The sequence shown here is derived from an EMBL/GenBank/DDBJ whole genome shotgun (WGS) entry which is preliminary data.</text>
</comment>
<organism evidence="9 10">
    <name type="scientific">Acropora cervicornis</name>
    <name type="common">Staghorn coral</name>
    <dbReference type="NCBI Taxonomy" id="6130"/>
    <lineage>
        <taxon>Eukaryota</taxon>
        <taxon>Metazoa</taxon>
        <taxon>Cnidaria</taxon>
        <taxon>Anthozoa</taxon>
        <taxon>Hexacorallia</taxon>
        <taxon>Scleractinia</taxon>
        <taxon>Astrocoeniina</taxon>
        <taxon>Acroporidae</taxon>
        <taxon>Acropora</taxon>
    </lineage>
</organism>
<evidence type="ECO:0000256" key="6">
    <source>
        <dbReference type="ARBA" id="ARBA00023170"/>
    </source>
</evidence>
<protein>
    <recommendedName>
        <fullName evidence="8">G-protein coupled receptors family 1 profile domain-containing protein</fullName>
    </recommendedName>
</protein>
<name>A0AAD9QKK1_ACRCE</name>
<evidence type="ECO:0000256" key="5">
    <source>
        <dbReference type="ARBA" id="ARBA00023136"/>
    </source>
</evidence>
<evidence type="ECO:0000259" key="8">
    <source>
        <dbReference type="PROSITE" id="PS50262"/>
    </source>
</evidence>